<keyword evidence="2" id="KW-1185">Reference proteome</keyword>
<gene>
    <name evidence="1" type="ORF">BpHYR1_049264</name>
</gene>
<dbReference type="EMBL" id="REGN01004101">
    <property type="protein sequence ID" value="RNA19101.1"/>
    <property type="molecule type" value="Genomic_DNA"/>
</dbReference>
<protein>
    <submittedName>
        <fullName evidence="1">Uncharacterized protein</fullName>
    </submittedName>
</protein>
<proteinExistence type="predicted"/>
<evidence type="ECO:0000313" key="1">
    <source>
        <dbReference type="EMBL" id="RNA19101.1"/>
    </source>
</evidence>
<accession>A0A3M7R6U4</accession>
<dbReference type="Proteomes" id="UP000276133">
    <property type="component" value="Unassembled WGS sequence"/>
</dbReference>
<evidence type="ECO:0000313" key="2">
    <source>
        <dbReference type="Proteomes" id="UP000276133"/>
    </source>
</evidence>
<comment type="caution">
    <text evidence="1">The sequence shown here is derived from an EMBL/GenBank/DDBJ whole genome shotgun (WGS) entry which is preliminary data.</text>
</comment>
<organism evidence="1 2">
    <name type="scientific">Brachionus plicatilis</name>
    <name type="common">Marine rotifer</name>
    <name type="synonym">Brachionus muelleri</name>
    <dbReference type="NCBI Taxonomy" id="10195"/>
    <lineage>
        <taxon>Eukaryota</taxon>
        <taxon>Metazoa</taxon>
        <taxon>Spiralia</taxon>
        <taxon>Gnathifera</taxon>
        <taxon>Rotifera</taxon>
        <taxon>Eurotatoria</taxon>
        <taxon>Monogononta</taxon>
        <taxon>Pseudotrocha</taxon>
        <taxon>Ploima</taxon>
        <taxon>Brachionidae</taxon>
        <taxon>Brachionus</taxon>
    </lineage>
</organism>
<sequence length="93" mass="11249">MSNWFFYSDRFIEFYSKKILLWSFHFYVKLWSYMDAKMLNTKVTSFDLLIEVLHKEWLKIPIEYTNSKIHIKNLKSSLSPSSGFKILNAEEEL</sequence>
<dbReference type="AlphaFoldDB" id="A0A3M7R6U4"/>
<reference evidence="1 2" key="1">
    <citation type="journal article" date="2018" name="Sci. Rep.">
        <title>Genomic signatures of local adaptation to the degree of environmental predictability in rotifers.</title>
        <authorList>
            <person name="Franch-Gras L."/>
            <person name="Hahn C."/>
            <person name="Garcia-Roger E.M."/>
            <person name="Carmona M.J."/>
            <person name="Serra M."/>
            <person name="Gomez A."/>
        </authorList>
    </citation>
    <scope>NUCLEOTIDE SEQUENCE [LARGE SCALE GENOMIC DNA]</scope>
    <source>
        <strain evidence="1">HYR1</strain>
    </source>
</reference>
<dbReference type="OrthoDB" id="25402at2759"/>
<name>A0A3M7R6U4_BRAPC</name>